<dbReference type="AlphaFoldDB" id="A0A368KMW8"/>
<reference evidence="1 2" key="1">
    <citation type="submission" date="2018-07" db="EMBL/GenBank/DDBJ databases">
        <title>Comparative genomes isolates from brazilian mangrove.</title>
        <authorList>
            <person name="De Araujo J.E."/>
            <person name="Taketani R.G."/>
            <person name="Silva M.C.P."/>
            <person name="Lourenco M.V."/>
            <person name="Oliveira V.M."/>
            <person name="Andreote F.D."/>
        </authorList>
    </citation>
    <scope>NUCLEOTIDE SEQUENCE [LARGE SCALE GENOMIC DNA]</scope>
    <source>
        <strain evidence="1 2">HEX PRIS-MGV</strain>
    </source>
</reference>
<evidence type="ECO:0000313" key="2">
    <source>
        <dbReference type="Proteomes" id="UP000253562"/>
    </source>
</evidence>
<sequence length="61" mass="6480">MKADAVVRVSTDDVLFQIVANTIGIGTKQGVCHPISKMHTSLVADCRSPRLVGANVVTSDR</sequence>
<accession>A0A368KMW8</accession>
<comment type="caution">
    <text evidence="1">The sequence shown here is derived from an EMBL/GenBank/DDBJ whole genome shotgun (WGS) entry which is preliminary data.</text>
</comment>
<dbReference type="EMBL" id="QPEX01000035">
    <property type="protein sequence ID" value="RCS44189.1"/>
    <property type="molecule type" value="Genomic_DNA"/>
</dbReference>
<organism evidence="1 2">
    <name type="scientific">Bremerella cremea</name>
    <dbReference type="NCBI Taxonomy" id="1031537"/>
    <lineage>
        <taxon>Bacteria</taxon>
        <taxon>Pseudomonadati</taxon>
        <taxon>Planctomycetota</taxon>
        <taxon>Planctomycetia</taxon>
        <taxon>Pirellulales</taxon>
        <taxon>Pirellulaceae</taxon>
        <taxon>Bremerella</taxon>
    </lineage>
</organism>
<dbReference type="Proteomes" id="UP000253562">
    <property type="component" value="Unassembled WGS sequence"/>
</dbReference>
<evidence type="ECO:0000313" key="1">
    <source>
        <dbReference type="EMBL" id="RCS44189.1"/>
    </source>
</evidence>
<gene>
    <name evidence="1" type="ORF">DTL42_17920</name>
</gene>
<proteinExistence type="predicted"/>
<protein>
    <submittedName>
        <fullName evidence="1">Uncharacterized protein</fullName>
    </submittedName>
</protein>
<name>A0A368KMW8_9BACT</name>